<proteinExistence type="predicted"/>
<feature type="transmembrane region" description="Helical" evidence="3">
    <location>
        <begin position="16"/>
        <end position="38"/>
    </location>
</feature>
<evidence type="ECO:0000256" key="1">
    <source>
        <dbReference type="ARBA" id="ARBA00004141"/>
    </source>
</evidence>
<keyword evidence="3" id="KW-0472">Membrane</keyword>
<accession>A0A9W6T662</accession>
<feature type="compositionally biased region" description="Basic and acidic residues" evidence="2">
    <location>
        <begin position="153"/>
        <end position="169"/>
    </location>
</feature>
<comment type="caution">
    <text evidence="5">The sequence shown here is derived from an EMBL/GenBank/DDBJ whole genome shotgun (WGS) entry which is preliminary data.</text>
</comment>
<dbReference type="GO" id="GO:0016020">
    <property type="term" value="C:membrane"/>
    <property type="evidence" value="ECO:0007669"/>
    <property type="project" value="UniProtKB-SubCell"/>
</dbReference>
<dbReference type="GO" id="GO:0022857">
    <property type="term" value="F:transmembrane transporter activity"/>
    <property type="evidence" value="ECO:0007669"/>
    <property type="project" value="InterPro"/>
</dbReference>
<feature type="transmembrane region" description="Helical" evidence="3">
    <location>
        <begin position="276"/>
        <end position="295"/>
    </location>
</feature>
<dbReference type="EMBL" id="BSXN01002750">
    <property type="protein sequence ID" value="GME77523.1"/>
    <property type="molecule type" value="Genomic_DNA"/>
</dbReference>
<keyword evidence="3" id="KW-0812">Transmembrane</keyword>
<dbReference type="InterPro" id="IPR011701">
    <property type="entry name" value="MFS"/>
</dbReference>
<dbReference type="AlphaFoldDB" id="A0A9W6T662"/>
<evidence type="ECO:0000313" key="6">
    <source>
        <dbReference type="Proteomes" id="UP001165120"/>
    </source>
</evidence>
<dbReference type="PANTHER" id="PTHR23520">
    <property type="entry name" value="TRANSPORTER, PUTATIVE (AFU_ORTHOLOGUE AFUA_3G04000)-RELATED"/>
    <property type="match status" value="1"/>
</dbReference>
<dbReference type="PROSITE" id="PS50850">
    <property type="entry name" value="MFS"/>
    <property type="match status" value="1"/>
</dbReference>
<comment type="subcellular location">
    <subcellularLocation>
        <location evidence="1">Membrane</location>
        <topology evidence="1">Multi-pass membrane protein</topology>
    </subcellularLocation>
</comment>
<evidence type="ECO:0000256" key="2">
    <source>
        <dbReference type="SAM" id="MobiDB-lite"/>
    </source>
</evidence>
<evidence type="ECO:0000313" key="5">
    <source>
        <dbReference type="EMBL" id="GME77523.1"/>
    </source>
</evidence>
<protein>
    <submittedName>
        <fullName evidence="5">Unnamed protein product</fullName>
    </submittedName>
</protein>
<name>A0A9W6T662_CANBO</name>
<sequence length="422" mass="47443">MATMSQLSNLKDRSDYFAWYAFSGMFISSFASLTYGYIMNYLQKNLKYSLKNSYKIAFLGYSTISFLLFIISFFYSKEIESEFYLKNNFKHNSRKLGEYTGDEAEDEIELLNQDNDHSYDGNFSSNNNNANIHNDIDPFLDDEDENNELRLIKSNSNDRHNHSADKKVSPAEVSPSSPSSISSSSLSSSPSDTQANHIADDLEIQRSDTASPPLDGNNSKGKTGLAVLWGAPNLKIILQMMSLNLIDVMSKAIVLDSWLSYYLVSTYKLDTAKVGTIFLCINIITSVSSLAGTVICKRYGPITAMIITHFPCSVFVFLIPFAKNYYWLLIFLMFRAIFKSMDLGSKNLFITSIATPEQLAIVFGLNNSLRTGGNIIAPIITGLFANSGNQWVTFIISALLRVLLYEFGIIFLFWKDRKTIGR</sequence>
<keyword evidence="6" id="KW-1185">Reference proteome</keyword>
<organism evidence="5 6">
    <name type="scientific">Candida boidinii</name>
    <name type="common">Yeast</name>
    <dbReference type="NCBI Taxonomy" id="5477"/>
    <lineage>
        <taxon>Eukaryota</taxon>
        <taxon>Fungi</taxon>
        <taxon>Dikarya</taxon>
        <taxon>Ascomycota</taxon>
        <taxon>Saccharomycotina</taxon>
        <taxon>Pichiomycetes</taxon>
        <taxon>Pichiales</taxon>
        <taxon>Pichiaceae</taxon>
        <taxon>Ogataea</taxon>
        <taxon>Ogataea/Candida clade</taxon>
    </lineage>
</organism>
<evidence type="ECO:0000259" key="4">
    <source>
        <dbReference type="PROSITE" id="PS50850"/>
    </source>
</evidence>
<keyword evidence="3" id="KW-1133">Transmembrane helix</keyword>
<feature type="transmembrane region" description="Helical" evidence="3">
    <location>
        <begin position="391"/>
        <end position="414"/>
    </location>
</feature>
<feature type="transmembrane region" description="Helical" evidence="3">
    <location>
        <begin position="325"/>
        <end position="341"/>
    </location>
</feature>
<dbReference type="InterPro" id="IPR020846">
    <property type="entry name" value="MFS_dom"/>
</dbReference>
<feature type="transmembrane region" description="Helical" evidence="3">
    <location>
        <begin position="58"/>
        <end position="76"/>
    </location>
</feature>
<feature type="domain" description="Major facilitator superfamily (MFS) profile" evidence="4">
    <location>
        <begin position="236"/>
        <end position="422"/>
    </location>
</feature>
<reference evidence="5" key="1">
    <citation type="submission" date="2023-04" db="EMBL/GenBank/DDBJ databases">
        <title>Candida boidinii NBRC 10035.</title>
        <authorList>
            <person name="Ichikawa N."/>
            <person name="Sato H."/>
            <person name="Tonouchi N."/>
        </authorList>
    </citation>
    <scope>NUCLEOTIDE SEQUENCE</scope>
    <source>
        <strain evidence="5">NBRC 10035</strain>
    </source>
</reference>
<evidence type="ECO:0000256" key="3">
    <source>
        <dbReference type="SAM" id="Phobius"/>
    </source>
</evidence>
<feature type="region of interest" description="Disordered" evidence="2">
    <location>
        <begin position="153"/>
        <end position="194"/>
    </location>
</feature>
<dbReference type="Pfam" id="PF07690">
    <property type="entry name" value="MFS_1"/>
    <property type="match status" value="1"/>
</dbReference>
<dbReference type="Gene3D" id="1.20.1250.20">
    <property type="entry name" value="MFS general substrate transporter like domains"/>
    <property type="match status" value="1"/>
</dbReference>
<dbReference type="PANTHER" id="PTHR23520:SF5">
    <property type="entry name" value="TRANSPORTER, PUTATIVE (AFU_ORTHOLOGUE AFUA_3G04000)-RELATED"/>
    <property type="match status" value="1"/>
</dbReference>
<dbReference type="InterPro" id="IPR036259">
    <property type="entry name" value="MFS_trans_sf"/>
</dbReference>
<dbReference type="SUPFAM" id="SSF103473">
    <property type="entry name" value="MFS general substrate transporter"/>
    <property type="match status" value="1"/>
</dbReference>
<gene>
    <name evidence="5" type="ORF">Cboi02_000555800</name>
</gene>
<feature type="compositionally biased region" description="Low complexity" evidence="2">
    <location>
        <begin position="174"/>
        <end position="191"/>
    </location>
</feature>
<dbReference type="Proteomes" id="UP001165120">
    <property type="component" value="Unassembled WGS sequence"/>
</dbReference>